<reference evidence="8" key="1">
    <citation type="journal article" date="2018" name="Nat. Microbiol.">
        <title>Leveraging single-cell genomics to expand the fungal tree of life.</title>
        <authorList>
            <person name="Ahrendt S.R."/>
            <person name="Quandt C.A."/>
            <person name="Ciobanu D."/>
            <person name="Clum A."/>
            <person name="Salamov A."/>
            <person name="Andreopoulos B."/>
            <person name="Cheng J.F."/>
            <person name="Woyke T."/>
            <person name="Pelin A."/>
            <person name="Henrissat B."/>
            <person name="Reynolds N.K."/>
            <person name="Benny G.L."/>
            <person name="Smith M.E."/>
            <person name="James T.Y."/>
            <person name="Grigoriev I.V."/>
        </authorList>
    </citation>
    <scope>NUCLEOTIDE SEQUENCE [LARGE SCALE GENOMIC DNA]</scope>
    <source>
        <strain evidence="8">RSA 468</strain>
    </source>
</reference>
<dbReference type="GO" id="GO:0005524">
    <property type="term" value="F:ATP binding"/>
    <property type="evidence" value="ECO:0007669"/>
    <property type="project" value="InterPro"/>
</dbReference>
<proteinExistence type="predicted"/>
<evidence type="ECO:0000313" key="8">
    <source>
        <dbReference type="Proteomes" id="UP000268162"/>
    </source>
</evidence>
<dbReference type="PRINTS" id="PR00988">
    <property type="entry name" value="URIDINKINASE"/>
</dbReference>
<dbReference type="EC" id="2.7.1.48" evidence="2"/>
<evidence type="ECO:0000313" key="7">
    <source>
        <dbReference type="EMBL" id="RKP34566.1"/>
    </source>
</evidence>
<dbReference type="CDD" id="cd02023">
    <property type="entry name" value="UMPK"/>
    <property type="match status" value="1"/>
</dbReference>
<keyword evidence="5" id="KW-0418">Kinase</keyword>
<evidence type="ECO:0000256" key="3">
    <source>
        <dbReference type="ARBA" id="ARBA00022679"/>
    </source>
</evidence>
<dbReference type="GO" id="GO:0004849">
    <property type="term" value="F:uridine kinase activity"/>
    <property type="evidence" value="ECO:0007669"/>
    <property type="project" value="UniProtKB-EC"/>
</dbReference>
<accession>A0A4P9ZMF9</accession>
<dbReference type="EMBL" id="ML003153">
    <property type="protein sequence ID" value="RKP34566.1"/>
    <property type="molecule type" value="Genomic_DNA"/>
</dbReference>
<keyword evidence="8" id="KW-1185">Reference proteome</keyword>
<protein>
    <recommendedName>
        <fullName evidence="2">uridine/cytidine kinase</fullName>
        <ecNumber evidence="2">2.7.1.48</ecNumber>
    </recommendedName>
</protein>
<dbReference type="Pfam" id="PF00485">
    <property type="entry name" value="PRK"/>
    <property type="match status" value="1"/>
</dbReference>
<evidence type="ECO:0000256" key="4">
    <source>
        <dbReference type="ARBA" id="ARBA00022741"/>
    </source>
</evidence>
<keyword evidence="7" id="KW-0378">Hydrolase</keyword>
<dbReference type="GO" id="GO:0044206">
    <property type="term" value="P:UMP salvage"/>
    <property type="evidence" value="ECO:0007669"/>
    <property type="project" value="UniProtKB-UniPathway"/>
</dbReference>
<dbReference type="AlphaFoldDB" id="A0A4P9ZMF9"/>
<dbReference type="InterPro" id="IPR027417">
    <property type="entry name" value="P-loop_NTPase"/>
</dbReference>
<evidence type="ECO:0000256" key="1">
    <source>
        <dbReference type="ARBA" id="ARBA00004690"/>
    </source>
</evidence>
<dbReference type="STRING" id="215637.A0A4P9ZMF9"/>
<sequence length="250" mass="28155">MDNSGSPALVPFHIDEDLTALSLYTPSQEDANLLAQPFIVGIAGGRCSGKRSMGSVLCDRIAHQNHLTGRQVLVLNQDDFYRELSDQERQLAQTGQLNMDHPDAFDFAHLDTVLASLRAGREVVLPVWDRTTFTRQPGATVTSKPDVVLLTGVLILYKRRIRQYMSLMVFVDIDSDTRLSRQVTALMETDEKGTGLTRMLRHYTFIAKPSFEEFILPTKRWADIIVPKGRGNQVAINMILQHMNELFKAP</sequence>
<gene>
    <name evidence="7" type="ORF">BJ085DRAFT_13785</name>
</gene>
<evidence type="ECO:0000256" key="5">
    <source>
        <dbReference type="ARBA" id="ARBA00022777"/>
    </source>
</evidence>
<dbReference type="SUPFAM" id="SSF52540">
    <property type="entry name" value="P-loop containing nucleoside triphosphate hydrolases"/>
    <property type="match status" value="1"/>
</dbReference>
<organism evidence="7 8">
    <name type="scientific">Dimargaris cristalligena</name>
    <dbReference type="NCBI Taxonomy" id="215637"/>
    <lineage>
        <taxon>Eukaryota</taxon>
        <taxon>Fungi</taxon>
        <taxon>Fungi incertae sedis</taxon>
        <taxon>Zoopagomycota</taxon>
        <taxon>Kickxellomycotina</taxon>
        <taxon>Dimargaritomycetes</taxon>
        <taxon>Dimargaritales</taxon>
        <taxon>Dimargaritaceae</taxon>
        <taxon>Dimargaris</taxon>
    </lineage>
</organism>
<feature type="domain" description="Phosphoribulokinase/uridine kinase" evidence="6">
    <location>
        <begin position="39"/>
        <end position="234"/>
    </location>
</feature>
<dbReference type="Gene3D" id="3.40.50.300">
    <property type="entry name" value="P-loop containing nucleotide triphosphate hydrolases"/>
    <property type="match status" value="1"/>
</dbReference>
<dbReference type="InterPro" id="IPR000764">
    <property type="entry name" value="Uridine_kinase-like"/>
</dbReference>
<comment type="pathway">
    <text evidence="1">Pyrimidine metabolism; UMP biosynthesis via salvage pathway; UMP from uridine: step 1/1.</text>
</comment>
<name>A0A4P9ZMF9_9FUNG</name>
<dbReference type="GO" id="GO:0016787">
    <property type="term" value="F:hydrolase activity"/>
    <property type="evidence" value="ECO:0007669"/>
    <property type="project" value="UniProtKB-KW"/>
</dbReference>
<dbReference type="PANTHER" id="PTHR10285">
    <property type="entry name" value="URIDINE KINASE"/>
    <property type="match status" value="1"/>
</dbReference>
<dbReference type="InterPro" id="IPR006083">
    <property type="entry name" value="PRK/URK"/>
</dbReference>
<keyword evidence="4" id="KW-0547">Nucleotide-binding</keyword>
<evidence type="ECO:0000256" key="2">
    <source>
        <dbReference type="ARBA" id="ARBA00012137"/>
    </source>
</evidence>
<dbReference type="OrthoDB" id="738517at2759"/>
<dbReference type="Proteomes" id="UP000268162">
    <property type="component" value="Unassembled WGS sequence"/>
</dbReference>
<dbReference type="UniPathway" id="UPA00574">
    <property type="reaction ID" value="UER00637"/>
</dbReference>
<evidence type="ECO:0000259" key="6">
    <source>
        <dbReference type="Pfam" id="PF00485"/>
    </source>
</evidence>
<keyword evidence="3" id="KW-0808">Transferase</keyword>